<keyword evidence="3" id="KW-1185">Reference proteome</keyword>
<dbReference type="GO" id="GO:0000162">
    <property type="term" value="P:L-tryptophan biosynthetic process"/>
    <property type="evidence" value="ECO:0007669"/>
    <property type="project" value="TreeGrafter"/>
</dbReference>
<gene>
    <name evidence="2" type="primary">pabB</name>
    <name evidence="2" type="ordered locus">HMU05450</name>
</gene>
<dbReference type="InterPro" id="IPR001544">
    <property type="entry name" value="Aminotrans_IV"/>
</dbReference>
<dbReference type="HOGENOM" id="CLU_006493_6_2_7"/>
<organism evidence="2 3">
    <name type="scientific">Helicobacter mustelae (strain ATCC 43772 / CCUG 25715 / CIP 103759 / LMG 18044 / NCTC 12198 / R85-136P)</name>
    <name type="common">Campylobacter mustelae</name>
    <dbReference type="NCBI Taxonomy" id="679897"/>
    <lineage>
        <taxon>Bacteria</taxon>
        <taxon>Pseudomonadati</taxon>
        <taxon>Campylobacterota</taxon>
        <taxon>Epsilonproteobacteria</taxon>
        <taxon>Campylobacterales</taxon>
        <taxon>Helicobacteraceae</taxon>
        <taxon>Helicobacter</taxon>
    </lineage>
</organism>
<reference evidence="2 3" key="1">
    <citation type="journal article" date="2010" name="BMC Genomics">
        <title>Comparative genomics and proteomics of Helicobacter mustelae, an ulcerogenic and carcinogenic gastric pathogen.</title>
        <authorList>
            <person name="O'Toole P.W."/>
            <person name="Snelling W.J."/>
            <person name="Canchaya C."/>
            <person name="Forde B.M."/>
            <person name="Hardie K.R."/>
            <person name="Josenhans C."/>
            <person name="Graham R.L.J."/>
            <person name="McMullan G."/>
            <person name="Parkhill J."/>
            <person name="Belda E."/>
            <person name="Bentley S.D."/>
        </authorList>
    </citation>
    <scope>NUCLEOTIDE SEQUENCE [LARGE SCALE GENOMIC DNA]</scope>
    <source>
        <strain evidence="3">ATCC 43772 / LMG 18044 / NCTC 12198 / 12198</strain>
    </source>
</reference>
<dbReference type="SUPFAM" id="SSF56322">
    <property type="entry name" value="ADC synthase"/>
    <property type="match status" value="1"/>
</dbReference>
<dbReference type="InterPro" id="IPR005801">
    <property type="entry name" value="ADC_synthase"/>
</dbReference>
<dbReference type="SUPFAM" id="SSF56752">
    <property type="entry name" value="D-aminoacid aminotransferase-like PLP-dependent enzymes"/>
    <property type="match status" value="1"/>
</dbReference>
<dbReference type="Proteomes" id="UP000001522">
    <property type="component" value="Chromosome"/>
</dbReference>
<dbReference type="PANTHER" id="PTHR11236:SF50">
    <property type="entry name" value="AMINODEOXYCHORISMATE SYNTHASE COMPONENT 1"/>
    <property type="match status" value="1"/>
</dbReference>
<dbReference type="eggNOG" id="COG0147">
    <property type="taxonomic scope" value="Bacteria"/>
</dbReference>
<dbReference type="AlphaFoldDB" id="D3UH34"/>
<proteinExistence type="predicted"/>
<dbReference type="InterPro" id="IPR036038">
    <property type="entry name" value="Aminotransferase-like"/>
</dbReference>
<dbReference type="KEGG" id="hms:HMU05450"/>
<dbReference type="EC" id="4.1.3.-" evidence="2"/>
<dbReference type="STRING" id="679897.HMU05450"/>
<dbReference type="InterPro" id="IPR019999">
    <property type="entry name" value="Anth_synth_I-like"/>
</dbReference>
<dbReference type="PRINTS" id="PR00095">
    <property type="entry name" value="ANTSNTHASEI"/>
</dbReference>
<sequence length="556" mass="63830">MIFGEYLYTQSVCKIVAFCKEEFLLALKKLDDLRRDGYLVGYIRYEAYHLFSEESYSCALPLLYFELFKKREIYNNAEKSNKIFYPSVMKSQGFSTYAKRISQIKTAIKRGDTYQLNYTYKIKLLSHCDSPSIFSQILSNQQTPYSAWISNEYEEIFSFSPELFFELRGDEIITKPMKGTIGRSRDLQQDEGLKKFLSSDVKNRSENVMIVDLLRNDLSKISEAIEVPALFEVITLKTLHQMISTIKAKLRQNVSFAEIFLALFPCGSVTGTPKKKTLEIIQALEGYERGVYCGMIGVMDGDGMCFSVPIRTLTKDAEGLSLCVGSGIVWDSDARAEYEESLLKSQFIYPQIHFSLIETMRVRGGKIQNFSLHKKRLLKSVRYFGFCKPDLSKLSYGEDGVLRIEVDKKGRIQQEFKKLVPIVSTEIKFALRQEWRNDFLHHKSSYAPWYQEARERIAKGEVFDCIFYNPDGEISEGARSNIILELDGMLYTPRKESGLLNGIMRQKLLKQGKIKERALYLSDLQAAQRIFCINALRGMVEVFCQNFPSISVGGIS</sequence>
<dbReference type="Pfam" id="PF01063">
    <property type="entry name" value="Aminotran_4"/>
    <property type="match status" value="1"/>
</dbReference>
<dbReference type="Gene3D" id="3.30.470.10">
    <property type="match status" value="1"/>
</dbReference>
<dbReference type="InterPro" id="IPR015890">
    <property type="entry name" value="Chorismate_C"/>
</dbReference>
<dbReference type="Gene3D" id="3.20.10.10">
    <property type="entry name" value="D-amino Acid Aminotransferase, subunit A, domain 2"/>
    <property type="match status" value="1"/>
</dbReference>
<evidence type="ECO:0000313" key="3">
    <source>
        <dbReference type="Proteomes" id="UP000001522"/>
    </source>
</evidence>
<feature type="domain" description="Chorismate-utilising enzyme C-terminal" evidence="1">
    <location>
        <begin position="95"/>
        <end position="344"/>
    </location>
</feature>
<evidence type="ECO:0000259" key="1">
    <source>
        <dbReference type="Pfam" id="PF00425"/>
    </source>
</evidence>
<dbReference type="InterPro" id="IPR043132">
    <property type="entry name" value="BCAT-like_C"/>
</dbReference>
<evidence type="ECO:0000313" key="2">
    <source>
        <dbReference type="EMBL" id="CBG39806.1"/>
    </source>
</evidence>
<accession>D3UH34</accession>
<dbReference type="eggNOG" id="COG0115">
    <property type="taxonomic scope" value="Bacteria"/>
</dbReference>
<dbReference type="Pfam" id="PF00425">
    <property type="entry name" value="Chorismate_bind"/>
    <property type="match status" value="1"/>
</dbReference>
<protein>
    <submittedName>
        <fullName evidence="2">Para-aminobenzoate synthase component I</fullName>
        <ecNumber evidence="2">4.1.3.-</ecNumber>
    </submittedName>
</protein>
<name>D3UH34_HELM1</name>
<keyword evidence="2" id="KW-0456">Lyase</keyword>
<dbReference type="EMBL" id="FN555004">
    <property type="protein sequence ID" value="CBG39806.1"/>
    <property type="molecule type" value="Genomic_DNA"/>
</dbReference>
<dbReference type="PANTHER" id="PTHR11236">
    <property type="entry name" value="AMINOBENZOATE/ANTHRANILATE SYNTHASE"/>
    <property type="match status" value="1"/>
</dbReference>
<dbReference type="Gene3D" id="3.60.120.10">
    <property type="entry name" value="Anthranilate synthase"/>
    <property type="match status" value="1"/>
</dbReference>
<dbReference type="GO" id="GO:0046820">
    <property type="term" value="F:4-amino-4-deoxychorismate synthase activity"/>
    <property type="evidence" value="ECO:0007669"/>
    <property type="project" value="TreeGrafter"/>
</dbReference>
<dbReference type="InterPro" id="IPR043131">
    <property type="entry name" value="BCAT-like_N"/>
</dbReference>
<dbReference type="RefSeq" id="WP_013022890.1">
    <property type="nucleotide sequence ID" value="NC_013949.1"/>
</dbReference>
<dbReference type="GO" id="GO:0016829">
    <property type="term" value="F:lyase activity"/>
    <property type="evidence" value="ECO:0007669"/>
    <property type="project" value="UniProtKB-KW"/>
</dbReference>